<dbReference type="OrthoDB" id="8370650at2"/>
<proteinExistence type="inferred from homology"/>
<keyword evidence="5" id="KW-0732">Signal</keyword>
<evidence type="ECO:0000256" key="2">
    <source>
        <dbReference type="ARBA" id="ARBA00008814"/>
    </source>
</evidence>
<comment type="similarity">
    <text evidence="2">Belongs to the bacterial solute-binding protein 8 family.</text>
</comment>
<dbReference type="PROSITE" id="PS50983">
    <property type="entry name" value="FE_B12_PBP"/>
    <property type="match status" value="1"/>
</dbReference>
<dbReference type="Gene3D" id="3.40.50.1980">
    <property type="entry name" value="Nitrogenase molybdenum iron protein domain"/>
    <property type="match status" value="2"/>
</dbReference>
<gene>
    <name evidence="7" type="ORF">EJ913_27345</name>
</gene>
<dbReference type="Pfam" id="PF01497">
    <property type="entry name" value="Peripla_BP_2"/>
    <property type="match status" value="1"/>
</dbReference>
<dbReference type="GO" id="GO:0030288">
    <property type="term" value="C:outer membrane-bounded periplasmic space"/>
    <property type="evidence" value="ECO:0007669"/>
    <property type="project" value="TreeGrafter"/>
</dbReference>
<evidence type="ECO:0000313" key="8">
    <source>
        <dbReference type="Proteomes" id="UP000280346"/>
    </source>
</evidence>
<name>A0A3S1CDK6_9PROT</name>
<keyword evidence="4" id="KW-0408">Iron</keyword>
<keyword evidence="3" id="KW-0813">Transport</keyword>
<comment type="subcellular location">
    <subcellularLocation>
        <location evidence="1">Cell envelope</location>
    </subcellularLocation>
</comment>
<organism evidence="7 8">
    <name type="scientific">Azospirillum doebereinerae</name>
    <dbReference type="NCBI Taxonomy" id="92933"/>
    <lineage>
        <taxon>Bacteria</taxon>
        <taxon>Pseudomonadati</taxon>
        <taxon>Pseudomonadota</taxon>
        <taxon>Alphaproteobacteria</taxon>
        <taxon>Rhodospirillales</taxon>
        <taxon>Azospirillaceae</taxon>
        <taxon>Azospirillum</taxon>
    </lineage>
</organism>
<comment type="caution">
    <text evidence="7">The sequence shown here is derived from an EMBL/GenBank/DDBJ whole genome shotgun (WGS) entry which is preliminary data.</text>
</comment>
<evidence type="ECO:0000259" key="6">
    <source>
        <dbReference type="PROSITE" id="PS50983"/>
    </source>
</evidence>
<keyword evidence="4" id="KW-0410">Iron transport</keyword>
<dbReference type="Proteomes" id="UP000280346">
    <property type="component" value="Unassembled WGS sequence"/>
</dbReference>
<reference evidence="7 8" key="1">
    <citation type="submission" date="2018-12" db="EMBL/GenBank/DDBJ databases">
        <authorList>
            <person name="Yang Y."/>
        </authorList>
    </citation>
    <scope>NUCLEOTIDE SEQUENCE [LARGE SCALE GENOMIC DNA]</scope>
    <source>
        <strain evidence="7 8">GSF71</strain>
    </source>
</reference>
<keyword evidence="8" id="KW-1185">Reference proteome</keyword>
<evidence type="ECO:0000256" key="5">
    <source>
        <dbReference type="ARBA" id="ARBA00022729"/>
    </source>
</evidence>
<protein>
    <submittedName>
        <fullName evidence="7">Iron-siderophore ABC transporter substrate-binding protein</fullName>
    </submittedName>
</protein>
<evidence type="ECO:0000256" key="4">
    <source>
        <dbReference type="ARBA" id="ARBA00022496"/>
    </source>
</evidence>
<dbReference type="CDD" id="cd01146">
    <property type="entry name" value="FhuD"/>
    <property type="match status" value="1"/>
</dbReference>
<keyword evidence="4" id="KW-0406">Ion transport</keyword>
<dbReference type="InterPro" id="IPR051313">
    <property type="entry name" value="Bact_iron-sidero_bind"/>
</dbReference>
<evidence type="ECO:0000256" key="1">
    <source>
        <dbReference type="ARBA" id="ARBA00004196"/>
    </source>
</evidence>
<accession>A0A3S1CDK6</accession>
<dbReference type="SUPFAM" id="SSF53807">
    <property type="entry name" value="Helical backbone' metal receptor"/>
    <property type="match status" value="1"/>
</dbReference>
<dbReference type="PANTHER" id="PTHR30532:SF1">
    <property type="entry name" value="IRON(3+)-HYDROXAMATE-BINDING PROTEIN FHUD"/>
    <property type="match status" value="1"/>
</dbReference>
<feature type="domain" description="Fe/B12 periplasmic-binding" evidence="6">
    <location>
        <begin position="32"/>
        <end position="293"/>
    </location>
</feature>
<dbReference type="PRINTS" id="PR01715">
    <property type="entry name" value="FERRIBNDNGPP"/>
</dbReference>
<evidence type="ECO:0000313" key="7">
    <source>
        <dbReference type="EMBL" id="RUQ63924.1"/>
    </source>
</evidence>
<dbReference type="AlphaFoldDB" id="A0A3S1CDK6"/>
<sequence length="297" mass="31281">MTGPMRMSRRYALGLAAGLTLLPRAGSAAGTRVAVIDWAMLETVLAMGVVPVAATELLQFRKVAVEPAVPDRVIDLGLRGTPNYEALNLAEPDLILSSNYYEGQKPSLQRVAETLSLSIYTPGVPPYPAAVEAALTLGRRLGREAAARALVARTEEEIARLAGSLRGVAHRPVLAINIGDARHVRAFGTDSMFGDVLRRLGIANAWASDSSYSAAAPLGIEALARLPDAAVIVVPPVPPDALRALGDSALWQALPMVRDKRVTVIEPVNHFGGLPAALRFARLAATALLGQEGASHG</sequence>
<evidence type="ECO:0000256" key="3">
    <source>
        <dbReference type="ARBA" id="ARBA00022448"/>
    </source>
</evidence>
<dbReference type="GO" id="GO:1901678">
    <property type="term" value="P:iron coordination entity transport"/>
    <property type="evidence" value="ECO:0007669"/>
    <property type="project" value="UniProtKB-ARBA"/>
</dbReference>
<dbReference type="InterPro" id="IPR002491">
    <property type="entry name" value="ABC_transptr_periplasmic_BD"/>
</dbReference>
<dbReference type="EMBL" id="RZIJ01000032">
    <property type="protein sequence ID" value="RUQ63924.1"/>
    <property type="molecule type" value="Genomic_DNA"/>
</dbReference>
<dbReference type="PANTHER" id="PTHR30532">
    <property type="entry name" value="IRON III DICITRATE-BINDING PERIPLASMIC PROTEIN"/>
    <property type="match status" value="1"/>
</dbReference>